<gene>
    <name evidence="1" type="ORF">BKD09_16015</name>
</gene>
<sequence>MFWSGIMRERAYLIDGEGHITFRIDLDVQDPEEARERAKLIVDEHAVELWEGVTRLDRFEPISGH</sequence>
<reference evidence="1 2" key="1">
    <citation type="submission" date="2016-11" db="EMBL/GenBank/DDBJ databases">
        <title>Complete Genome Sequence of Bradyrhizobium sp. strain J5, an isolated from soybean nodule in Hokkaido.</title>
        <authorList>
            <person name="Kanehara K."/>
        </authorList>
    </citation>
    <scope>NUCLEOTIDE SEQUENCE [LARGE SCALE GENOMIC DNA]</scope>
    <source>
        <strain evidence="1 2">J5</strain>
    </source>
</reference>
<evidence type="ECO:0000313" key="1">
    <source>
        <dbReference type="EMBL" id="APG09842.1"/>
    </source>
</evidence>
<accession>A0A1L3F9C4</accession>
<protein>
    <submittedName>
        <fullName evidence="1">Uncharacterized protein</fullName>
    </submittedName>
</protein>
<evidence type="ECO:0000313" key="2">
    <source>
        <dbReference type="Proteomes" id="UP000181962"/>
    </source>
</evidence>
<dbReference type="EMBL" id="CP017637">
    <property type="protein sequence ID" value="APG09842.1"/>
    <property type="molecule type" value="Genomic_DNA"/>
</dbReference>
<dbReference type="AlphaFoldDB" id="A0A1L3F9C4"/>
<proteinExistence type="predicted"/>
<dbReference type="Proteomes" id="UP000181962">
    <property type="component" value="Chromosome"/>
</dbReference>
<organism evidence="1 2">
    <name type="scientific">Bradyrhizobium japonicum</name>
    <dbReference type="NCBI Taxonomy" id="375"/>
    <lineage>
        <taxon>Bacteria</taxon>
        <taxon>Pseudomonadati</taxon>
        <taxon>Pseudomonadota</taxon>
        <taxon>Alphaproteobacteria</taxon>
        <taxon>Hyphomicrobiales</taxon>
        <taxon>Nitrobacteraceae</taxon>
        <taxon>Bradyrhizobium</taxon>
    </lineage>
</organism>
<name>A0A1L3F9C4_BRAJP</name>